<dbReference type="AlphaFoldDB" id="A0A3B3QNQ4"/>
<dbReference type="SUPFAM" id="SSF52266">
    <property type="entry name" value="SGNH hydrolase"/>
    <property type="match status" value="1"/>
</dbReference>
<sequence>MAIIHFFSLRNNIGVKIKNKFVIPYNKWRDCVERINPSISSGYFWRNQWSSLCCKTGSFFTLESIKSCLKGKKIFFMGDSTVRQWIEYLINIQKETHVHIQWKVHNYPWITAHKSKLSESSYISRDLDTIGAEGEDTVVVIGVGQHFRAYPLELFVRRLLSLRRAIQRLQARSPGTRIFIKLENTRELSSEPERFSDWHGHLQNLAQRKVFGDLEVGFVDAWEMTVAANTFVTHPNPTFIASEVAEFLSRLCHTPQDTSARPVS</sequence>
<dbReference type="Proteomes" id="UP000261540">
    <property type="component" value="Unplaced"/>
</dbReference>
<evidence type="ECO:0000259" key="1">
    <source>
        <dbReference type="Pfam" id="PF24536"/>
    </source>
</evidence>
<name>A0A3B3QNQ4_9TELE</name>
<organism evidence="2 3">
    <name type="scientific">Paramormyrops kingsleyae</name>
    <dbReference type="NCBI Taxonomy" id="1676925"/>
    <lineage>
        <taxon>Eukaryota</taxon>
        <taxon>Metazoa</taxon>
        <taxon>Chordata</taxon>
        <taxon>Craniata</taxon>
        <taxon>Vertebrata</taxon>
        <taxon>Euteleostomi</taxon>
        <taxon>Actinopterygii</taxon>
        <taxon>Neopterygii</taxon>
        <taxon>Teleostei</taxon>
        <taxon>Osteoglossocephala</taxon>
        <taxon>Osteoglossomorpha</taxon>
        <taxon>Osteoglossiformes</taxon>
        <taxon>Mormyridae</taxon>
        <taxon>Paramormyrops</taxon>
    </lineage>
</organism>
<accession>A0A3B3QNQ4</accession>
<evidence type="ECO:0000313" key="3">
    <source>
        <dbReference type="Proteomes" id="UP000261540"/>
    </source>
</evidence>
<reference evidence="2" key="2">
    <citation type="submission" date="2025-09" db="UniProtKB">
        <authorList>
            <consortium name="Ensembl"/>
        </authorList>
    </citation>
    <scope>IDENTIFICATION</scope>
</reference>
<keyword evidence="3" id="KW-1185">Reference proteome</keyword>
<dbReference type="Ensembl" id="ENSPKIT00000032414.1">
    <property type="protein sequence ID" value="ENSPKIP00000008337.1"/>
    <property type="gene ID" value="ENSPKIG00000023871.1"/>
</dbReference>
<dbReference type="GeneTree" id="ENSGT00950000182866"/>
<dbReference type="InterPro" id="IPR057106">
    <property type="entry name" value="NXPE4_C"/>
</dbReference>
<reference evidence="2" key="1">
    <citation type="submission" date="2025-08" db="UniProtKB">
        <authorList>
            <consortium name="Ensembl"/>
        </authorList>
    </citation>
    <scope>IDENTIFICATION</scope>
</reference>
<dbReference type="PANTHER" id="PTHR16165">
    <property type="entry name" value="NXPE FAMILY MEMBER"/>
    <property type="match status" value="1"/>
</dbReference>
<dbReference type="Pfam" id="PF24536">
    <property type="entry name" value="NXPE4_C"/>
    <property type="match status" value="1"/>
</dbReference>
<proteinExistence type="predicted"/>
<dbReference type="PANTHER" id="PTHR16165:SF3">
    <property type="entry name" value="NXPE FAMILY MEMBER 1"/>
    <property type="match status" value="1"/>
</dbReference>
<evidence type="ECO:0000313" key="2">
    <source>
        <dbReference type="Ensembl" id="ENSPKIP00000008337.1"/>
    </source>
</evidence>
<protein>
    <submittedName>
        <fullName evidence="2">NXPE family member 4-like</fullName>
    </submittedName>
</protein>
<feature type="domain" description="NXPE C-terminal" evidence="1">
    <location>
        <begin position="91"/>
        <end position="252"/>
    </location>
</feature>